<evidence type="ECO:0000313" key="7">
    <source>
        <dbReference type="Proteomes" id="UP000199223"/>
    </source>
</evidence>
<evidence type="ECO:0000256" key="3">
    <source>
        <dbReference type="PIRSR" id="PIRSR036894-1"/>
    </source>
</evidence>
<dbReference type="GO" id="GO:0004476">
    <property type="term" value="F:mannose-6-phosphate isomerase activity"/>
    <property type="evidence" value="ECO:0007669"/>
    <property type="project" value="InterPro"/>
</dbReference>
<gene>
    <name evidence="6" type="ORF">SAMN04488058_10666</name>
</gene>
<name>A0A1H6Y1Y1_9DEIO</name>
<dbReference type="PANTHER" id="PTHR42742:SF3">
    <property type="entry name" value="FRUCTOKINASE"/>
    <property type="match status" value="1"/>
</dbReference>
<dbReference type="PIRSF" id="PIRSF036894">
    <property type="entry name" value="PMI_Firm_short"/>
    <property type="match status" value="1"/>
</dbReference>
<comment type="cofactor">
    <cofactor evidence="3">
        <name>Zn(2+)</name>
        <dbReference type="ChEBI" id="CHEBI:29105"/>
    </cofactor>
    <text evidence="3">Binds 1 zinc ion per subunit.</text>
</comment>
<reference evidence="7" key="1">
    <citation type="submission" date="2016-10" db="EMBL/GenBank/DDBJ databases">
        <authorList>
            <person name="Varghese N."/>
            <person name="Submissions S."/>
        </authorList>
    </citation>
    <scope>NUCLEOTIDE SEQUENCE [LARGE SCALE GENOMIC DNA]</scope>
    <source>
        <strain evidence="7">CGMCC 1.10218</strain>
    </source>
</reference>
<dbReference type="PANTHER" id="PTHR42742">
    <property type="entry name" value="TRANSCRIPTIONAL REPRESSOR MPRA"/>
    <property type="match status" value="1"/>
</dbReference>
<dbReference type="SUPFAM" id="SSF51182">
    <property type="entry name" value="RmlC-like cupins"/>
    <property type="match status" value="1"/>
</dbReference>
<dbReference type="CDD" id="cd07010">
    <property type="entry name" value="cupin_PMI_type_I_N_bac"/>
    <property type="match status" value="1"/>
</dbReference>
<dbReference type="Proteomes" id="UP000199223">
    <property type="component" value="Unassembled WGS sequence"/>
</dbReference>
<evidence type="ECO:0000256" key="1">
    <source>
        <dbReference type="ARBA" id="ARBA00022723"/>
    </source>
</evidence>
<feature type="binding site" evidence="3">
    <location>
        <position position="117"/>
    </location>
    <ligand>
        <name>Zn(2+)</name>
        <dbReference type="ChEBI" id="CHEBI:29105"/>
    </ligand>
</feature>
<keyword evidence="6" id="KW-0413">Isomerase</keyword>
<keyword evidence="7" id="KW-1185">Reference proteome</keyword>
<dbReference type="AlphaFoldDB" id="A0A1H6Y1Y1"/>
<evidence type="ECO:0000313" key="6">
    <source>
        <dbReference type="EMBL" id="SEJ33037.1"/>
    </source>
</evidence>
<sequence>MADTALPAFLPLTPRYHARVWGGHLLAPPTEDGTPIGEAWLADGESVVASGPGEGRTVNELLREHGAALLGAGRDTEAGFPLLLKLLDCADWLSVQVHPDDEQARRLVAPDARGKTEAWHFLQAAPDAEIIAGVQGGVSALQLAAAIHAGEVLPLTQRHRVRAGDTAFIPAGTLHALGPGLVLLEIQQASDTTYRVYDWDRPASAGRGLHLKEAADVTNPASHGDLRSGADSAAGDELVRCPQFVLRRAEAGSALDTQGASAQLVMAVEGELILRCPGARTLLPPHRAVLVPAATGGCRLAGAGWALVASLP</sequence>
<organism evidence="6 7">
    <name type="scientific">Deinococcus reticulitermitis</name>
    <dbReference type="NCBI Taxonomy" id="856736"/>
    <lineage>
        <taxon>Bacteria</taxon>
        <taxon>Thermotogati</taxon>
        <taxon>Deinococcota</taxon>
        <taxon>Deinococci</taxon>
        <taxon>Deinococcales</taxon>
        <taxon>Deinococcaceae</taxon>
        <taxon>Deinococcus</taxon>
    </lineage>
</organism>
<dbReference type="RefSeq" id="WP_092264261.1">
    <property type="nucleotide sequence ID" value="NZ_FNZA01000006.1"/>
</dbReference>
<feature type="active site" evidence="4">
    <location>
        <position position="195"/>
    </location>
</feature>
<feature type="binding site" evidence="3">
    <location>
        <position position="175"/>
    </location>
    <ligand>
        <name>Zn(2+)</name>
        <dbReference type="ChEBI" id="CHEBI:29105"/>
    </ligand>
</feature>
<evidence type="ECO:0000259" key="5">
    <source>
        <dbReference type="Pfam" id="PF20511"/>
    </source>
</evidence>
<keyword evidence="2 3" id="KW-0862">Zinc</keyword>
<dbReference type="InterPro" id="IPR014710">
    <property type="entry name" value="RmlC-like_jellyroll"/>
</dbReference>
<feature type="binding site" evidence="3">
    <location>
        <position position="98"/>
    </location>
    <ligand>
        <name>Zn(2+)</name>
        <dbReference type="ChEBI" id="CHEBI:29105"/>
    </ligand>
</feature>
<dbReference type="Gene3D" id="2.60.120.10">
    <property type="entry name" value="Jelly Rolls"/>
    <property type="match status" value="2"/>
</dbReference>
<accession>A0A1H6Y1Y1</accession>
<dbReference type="EMBL" id="FNZA01000006">
    <property type="protein sequence ID" value="SEJ33037.1"/>
    <property type="molecule type" value="Genomic_DNA"/>
</dbReference>
<proteinExistence type="predicted"/>
<dbReference type="GO" id="GO:0008270">
    <property type="term" value="F:zinc ion binding"/>
    <property type="evidence" value="ECO:0007669"/>
    <property type="project" value="InterPro"/>
</dbReference>
<dbReference type="InterPro" id="IPR051804">
    <property type="entry name" value="Carb_Metab_Reg_Kinase/Isom"/>
</dbReference>
<feature type="domain" description="Phosphomannose isomerase type I catalytic" evidence="5">
    <location>
        <begin position="13"/>
        <end position="113"/>
    </location>
</feature>
<dbReference type="OrthoDB" id="9808275at2"/>
<protein>
    <submittedName>
        <fullName evidence="6">Mannose-6-phosphate isomerase, type 1</fullName>
    </submittedName>
</protein>
<dbReference type="InterPro" id="IPR046457">
    <property type="entry name" value="PMI_typeI_cat"/>
</dbReference>
<dbReference type="GO" id="GO:0005975">
    <property type="term" value="P:carbohydrate metabolic process"/>
    <property type="evidence" value="ECO:0007669"/>
    <property type="project" value="InterPro"/>
</dbReference>
<dbReference type="STRING" id="856736.SAMN04488058_10666"/>
<keyword evidence="1 3" id="KW-0479">Metal-binding</keyword>
<dbReference type="InterPro" id="IPR011051">
    <property type="entry name" value="RmlC_Cupin_sf"/>
</dbReference>
<dbReference type="InterPro" id="IPR014628">
    <property type="entry name" value="Man6P_isomerase_Firm_short"/>
</dbReference>
<dbReference type="Pfam" id="PF20511">
    <property type="entry name" value="PMI_typeI_cat"/>
    <property type="match status" value="1"/>
</dbReference>
<evidence type="ECO:0000256" key="4">
    <source>
        <dbReference type="PIRSR" id="PIRSR036894-2"/>
    </source>
</evidence>
<evidence type="ECO:0000256" key="2">
    <source>
        <dbReference type="ARBA" id="ARBA00022833"/>
    </source>
</evidence>